<dbReference type="Proteomes" id="UP000297866">
    <property type="component" value="Unassembled WGS sequence"/>
</dbReference>
<name>A0A4R8UI06_9MICO</name>
<accession>A0A4R8UI06</accession>
<dbReference type="InterPro" id="IPR024997">
    <property type="entry name" value="DUF3892"/>
</dbReference>
<dbReference type="OrthoDB" id="826539at2"/>
<evidence type="ECO:0000313" key="2">
    <source>
        <dbReference type="Proteomes" id="UP000297866"/>
    </source>
</evidence>
<dbReference type="RefSeq" id="WP_134486776.1">
    <property type="nucleotide sequence ID" value="NZ_SOEZ01000006.1"/>
</dbReference>
<comment type="caution">
    <text evidence="1">The sequence shown here is derived from an EMBL/GenBank/DDBJ whole genome shotgun (WGS) entry which is preliminary data.</text>
</comment>
<dbReference type="Pfam" id="PF13031">
    <property type="entry name" value="DUF3892"/>
    <property type="match status" value="1"/>
</dbReference>
<sequence>MTDRAVRQSRKDVNGNITALGDVGAGWSPRGSANVIADIEYGLQTYFVPWTSGRTEIRVVSGPGGKYLRTDRDNTMKNNLDDLPNC</sequence>
<evidence type="ECO:0000313" key="1">
    <source>
        <dbReference type="EMBL" id="TFB56753.1"/>
    </source>
</evidence>
<protein>
    <submittedName>
        <fullName evidence="1">DUF3892 domain-containing protein</fullName>
    </submittedName>
</protein>
<proteinExistence type="predicted"/>
<dbReference type="EMBL" id="SOEZ01000006">
    <property type="protein sequence ID" value="TFB56753.1"/>
    <property type="molecule type" value="Genomic_DNA"/>
</dbReference>
<gene>
    <name evidence="1" type="ORF">E3O23_00615</name>
</gene>
<keyword evidence="2" id="KW-1185">Reference proteome</keyword>
<organism evidence="1 2">
    <name type="scientific">Cryobacterium tagatosivorans</name>
    <dbReference type="NCBI Taxonomy" id="1259199"/>
    <lineage>
        <taxon>Bacteria</taxon>
        <taxon>Bacillati</taxon>
        <taxon>Actinomycetota</taxon>
        <taxon>Actinomycetes</taxon>
        <taxon>Micrococcales</taxon>
        <taxon>Microbacteriaceae</taxon>
        <taxon>Cryobacterium</taxon>
    </lineage>
</organism>
<reference evidence="1 2" key="1">
    <citation type="submission" date="2019-03" db="EMBL/GenBank/DDBJ databases">
        <title>Genomics of glacier-inhabiting Cryobacterium strains.</title>
        <authorList>
            <person name="Liu Q."/>
            <person name="Xin Y.-H."/>
        </authorList>
    </citation>
    <scope>NUCLEOTIDE SEQUENCE [LARGE SCALE GENOMIC DNA]</scope>
    <source>
        <strain evidence="1 2">Sr47</strain>
    </source>
</reference>
<dbReference type="AlphaFoldDB" id="A0A4R8UI06"/>